<evidence type="ECO:0000313" key="4">
    <source>
        <dbReference type="EMBL" id="MFC4667739.1"/>
    </source>
</evidence>
<feature type="modified residue" description="4-aspartylphosphate" evidence="2">
    <location>
        <position position="58"/>
    </location>
</feature>
<accession>A0ABV9KCS2</accession>
<keyword evidence="1 2" id="KW-0597">Phosphoprotein</keyword>
<evidence type="ECO:0000256" key="1">
    <source>
        <dbReference type="ARBA" id="ARBA00022553"/>
    </source>
</evidence>
<dbReference type="RefSeq" id="WP_380715971.1">
    <property type="nucleotide sequence ID" value="NZ_JBHSGI010000002.1"/>
</dbReference>
<sequence>MSAPAALLVVEDEYLVAAFLDRALRLHGYTVTGPCHTVAEAMQAIAEPAARIDGAVLDVALRGGETSLPVAQELHQRGIPFLFLTGDDRIVRSGQAGAAAVLIKPVSLPRLIEAVGAMLSAP</sequence>
<proteinExistence type="predicted"/>
<dbReference type="InterPro" id="IPR001789">
    <property type="entry name" value="Sig_transdc_resp-reg_receiver"/>
</dbReference>
<dbReference type="PANTHER" id="PTHR44591:SF24">
    <property type="entry name" value="PROTEIN-GLUTAMATE METHYLESTERASE_PROTEIN-GLUTAMINE GLUTAMINASE 1"/>
    <property type="match status" value="1"/>
</dbReference>
<dbReference type="Pfam" id="PF00072">
    <property type="entry name" value="Response_reg"/>
    <property type="match status" value="1"/>
</dbReference>
<name>A0ABV9KCS2_9RHOB</name>
<feature type="domain" description="Response regulatory" evidence="3">
    <location>
        <begin position="6"/>
        <end position="119"/>
    </location>
</feature>
<gene>
    <name evidence="4" type="ORF">ACFO5X_04170</name>
</gene>
<organism evidence="4 5">
    <name type="scientific">Seohaeicola nanhaiensis</name>
    <dbReference type="NCBI Taxonomy" id="1387282"/>
    <lineage>
        <taxon>Bacteria</taxon>
        <taxon>Pseudomonadati</taxon>
        <taxon>Pseudomonadota</taxon>
        <taxon>Alphaproteobacteria</taxon>
        <taxon>Rhodobacterales</taxon>
        <taxon>Roseobacteraceae</taxon>
        <taxon>Seohaeicola</taxon>
    </lineage>
</organism>
<dbReference type="PANTHER" id="PTHR44591">
    <property type="entry name" value="STRESS RESPONSE REGULATOR PROTEIN 1"/>
    <property type="match status" value="1"/>
</dbReference>
<evidence type="ECO:0000313" key="5">
    <source>
        <dbReference type="Proteomes" id="UP001595973"/>
    </source>
</evidence>
<reference evidence="5" key="1">
    <citation type="journal article" date="2019" name="Int. J. Syst. Evol. Microbiol.">
        <title>The Global Catalogue of Microorganisms (GCM) 10K type strain sequencing project: providing services to taxonomists for standard genome sequencing and annotation.</title>
        <authorList>
            <consortium name="The Broad Institute Genomics Platform"/>
            <consortium name="The Broad Institute Genome Sequencing Center for Infectious Disease"/>
            <person name="Wu L."/>
            <person name="Ma J."/>
        </authorList>
    </citation>
    <scope>NUCLEOTIDE SEQUENCE [LARGE SCALE GENOMIC DNA]</scope>
    <source>
        <strain evidence="5">CGMCC 4.7283</strain>
    </source>
</reference>
<dbReference type="Proteomes" id="UP001595973">
    <property type="component" value="Unassembled WGS sequence"/>
</dbReference>
<dbReference type="SMART" id="SM00448">
    <property type="entry name" value="REC"/>
    <property type="match status" value="1"/>
</dbReference>
<dbReference type="InterPro" id="IPR011006">
    <property type="entry name" value="CheY-like_superfamily"/>
</dbReference>
<evidence type="ECO:0000256" key="2">
    <source>
        <dbReference type="PROSITE-ProRule" id="PRU00169"/>
    </source>
</evidence>
<comment type="caution">
    <text evidence="4">The sequence shown here is derived from an EMBL/GenBank/DDBJ whole genome shotgun (WGS) entry which is preliminary data.</text>
</comment>
<keyword evidence="5" id="KW-1185">Reference proteome</keyword>
<dbReference type="PROSITE" id="PS50110">
    <property type="entry name" value="RESPONSE_REGULATORY"/>
    <property type="match status" value="1"/>
</dbReference>
<dbReference type="InterPro" id="IPR050595">
    <property type="entry name" value="Bact_response_regulator"/>
</dbReference>
<evidence type="ECO:0000259" key="3">
    <source>
        <dbReference type="PROSITE" id="PS50110"/>
    </source>
</evidence>
<dbReference type="SUPFAM" id="SSF52172">
    <property type="entry name" value="CheY-like"/>
    <property type="match status" value="1"/>
</dbReference>
<dbReference type="Gene3D" id="3.40.50.2300">
    <property type="match status" value="1"/>
</dbReference>
<dbReference type="EMBL" id="JBHSGI010000002">
    <property type="protein sequence ID" value="MFC4667739.1"/>
    <property type="molecule type" value="Genomic_DNA"/>
</dbReference>
<protein>
    <submittedName>
        <fullName evidence="4">Response regulator</fullName>
    </submittedName>
</protein>